<dbReference type="Proteomes" id="UP001063782">
    <property type="component" value="Chromosome"/>
</dbReference>
<feature type="transmembrane region" description="Helical" evidence="1">
    <location>
        <begin position="158"/>
        <end position="179"/>
    </location>
</feature>
<proteinExistence type="predicted"/>
<feature type="transmembrane region" description="Helical" evidence="1">
    <location>
        <begin position="6"/>
        <end position="27"/>
    </location>
</feature>
<evidence type="ECO:0000313" key="2">
    <source>
        <dbReference type="EMBL" id="UXZ05621.1"/>
    </source>
</evidence>
<gene>
    <name evidence="2" type="ORF">LU297_04050</name>
</gene>
<name>A0ABY6F6A0_9GAMM</name>
<keyword evidence="1" id="KW-0812">Transmembrane</keyword>
<keyword evidence="3" id="KW-1185">Reference proteome</keyword>
<evidence type="ECO:0000313" key="3">
    <source>
        <dbReference type="Proteomes" id="UP001063782"/>
    </source>
</evidence>
<reference evidence="2" key="1">
    <citation type="submission" date="2021-12" db="EMBL/GenBank/DDBJ databases">
        <title>taxonomy of Moraxella sp. ZY201224.</title>
        <authorList>
            <person name="Li F."/>
        </authorList>
    </citation>
    <scope>NUCLEOTIDE SEQUENCE</scope>
    <source>
        <strain evidence="2">ZY201224</strain>
    </source>
</reference>
<evidence type="ECO:0000256" key="1">
    <source>
        <dbReference type="SAM" id="Phobius"/>
    </source>
</evidence>
<dbReference type="EMBL" id="CP089977">
    <property type="protein sequence ID" value="UXZ05621.1"/>
    <property type="molecule type" value="Genomic_DNA"/>
</dbReference>
<sequence length="187" mass="20275">MIADYSVDLGLIVLIISAALLFAFKRAASLHEYPKEQILYAFLLFGGALGGILTAGLMILFSLSAEDWQSLSLQSLDVAIIAQSLLGGVGLFGITGAFIGLIPAVITGIIITKKRFTLVAVSEYLSVFIIGFLVSLPMVLLVHYLFFEEILITIKELLFILTPCISGGLSAMILLRLFVPNRSLHQK</sequence>
<dbReference type="RefSeq" id="WP_263077132.1">
    <property type="nucleotide sequence ID" value="NZ_CP089977.1"/>
</dbReference>
<keyword evidence="1" id="KW-0472">Membrane</keyword>
<organism evidence="2 3">
    <name type="scientific">Moraxella nasicaprae</name>
    <dbReference type="NCBI Taxonomy" id="2904122"/>
    <lineage>
        <taxon>Bacteria</taxon>
        <taxon>Pseudomonadati</taxon>
        <taxon>Pseudomonadota</taxon>
        <taxon>Gammaproteobacteria</taxon>
        <taxon>Moraxellales</taxon>
        <taxon>Moraxellaceae</taxon>
        <taxon>Moraxella</taxon>
    </lineage>
</organism>
<keyword evidence="1" id="KW-1133">Transmembrane helix</keyword>
<protein>
    <submittedName>
        <fullName evidence="2">Uncharacterized protein</fullName>
    </submittedName>
</protein>
<feature type="transmembrane region" description="Helical" evidence="1">
    <location>
        <begin position="85"/>
        <end position="112"/>
    </location>
</feature>
<feature type="transmembrane region" description="Helical" evidence="1">
    <location>
        <begin position="39"/>
        <end position="65"/>
    </location>
</feature>
<accession>A0ABY6F6A0</accession>
<feature type="transmembrane region" description="Helical" evidence="1">
    <location>
        <begin position="124"/>
        <end position="146"/>
    </location>
</feature>